<dbReference type="GO" id="GO:0016758">
    <property type="term" value="F:hexosyltransferase activity"/>
    <property type="evidence" value="ECO:0007669"/>
    <property type="project" value="InterPro"/>
</dbReference>
<feature type="transmembrane region" description="Helical" evidence="1">
    <location>
        <begin position="59"/>
        <end position="76"/>
    </location>
</feature>
<reference evidence="2 3" key="1">
    <citation type="submission" date="2019-04" db="EMBL/GenBank/DDBJ databases">
        <title>Draft genome sequence of Robertkochia marina CC-AMO-30D.</title>
        <authorList>
            <person name="Hameed A."/>
            <person name="Lin S.-Y."/>
            <person name="Shahina M."/>
            <person name="Lai W.-A."/>
            <person name="Young C.-C."/>
        </authorList>
    </citation>
    <scope>NUCLEOTIDE SEQUENCE [LARGE SCALE GENOMIC DNA]</scope>
    <source>
        <strain evidence="2 3">CC-AMO-30D</strain>
    </source>
</reference>
<feature type="transmembrane region" description="Helical" evidence="1">
    <location>
        <begin position="210"/>
        <end position="228"/>
    </location>
</feature>
<feature type="transmembrane region" description="Helical" evidence="1">
    <location>
        <begin position="35"/>
        <end position="53"/>
    </location>
</feature>
<organism evidence="2 3">
    <name type="scientific">Robertkochia marina</name>
    <dbReference type="NCBI Taxonomy" id="1227945"/>
    <lineage>
        <taxon>Bacteria</taxon>
        <taxon>Pseudomonadati</taxon>
        <taxon>Bacteroidota</taxon>
        <taxon>Flavobacteriia</taxon>
        <taxon>Flavobacteriales</taxon>
        <taxon>Flavobacteriaceae</taxon>
        <taxon>Robertkochia</taxon>
    </lineage>
</organism>
<dbReference type="GO" id="GO:0005886">
    <property type="term" value="C:plasma membrane"/>
    <property type="evidence" value="ECO:0007669"/>
    <property type="project" value="UniProtKB-SubCell"/>
</dbReference>
<dbReference type="OrthoDB" id="1491846at2"/>
<keyword evidence="3" id="KW-1185">Reference proteome</keyword>
<sequence length="454" mass="52400">MNPANLRSYLPLILAVLLSFLGYFEFTQHLDRTDFPKLIALYTALFLFFWMMYRNGKQLFWPLAVAAFLFRILTLWEPPNLSQDFYRFIWDGELILLGYDPYFENPEALYKGLREVLPNAEVLLSGMGELSASHYSNYPPLNQLFFTLAALLGGASLSGKILALKLMLLVADVGILFYGRKLLGFLQLPKHLILLYLLNPFVIIELGHNLHFEGMMMFFFLGGLWFLFNKKWLWSALFIAASISIKLIPLMFLPLIFMFICEREINLRSRKFITAVIYSCCVLMLFSLSFTPFFSLGNLEHFRASVNLWFSTFEFNAGIYYLIREAGYLVKGYNIIGSVAPWIPYITIATVLILAFRKSIKTPEGLITSMLWAIVIYLLISTTVHPWYLITPLLLSILAGKQFVLIWTGLIMLSYYTYSSEPYAESALLLFLQYGIIYFLFIKEMVLGETIRAF</sequence>
<feature type="transmembrane region" description="Helical" evidence="1">
    <location>
        <begin position="234"/>
        <end position="260"/>
    </location>
</feature>
<proteinExistence type="predicted"/>
<feature type="transmembrane region" description="Helical" evidence="1">
    <location>
        <begin position="424"/>
        <end position="442"/>
    </location>
</feature>
<gene>
    <name evidence="2" type="ORF">E7Z59_05500</name>
</gene>
<feature type="transmembrane region" description="Helical" evidence="1">
    <location>
        <begin position="369"/>
        <end position="390"/>
    </location>
</feature>
<keyword evidence="1" id="KW-0472">Membrane</keyword>
<dbReference type="AlphaFoldDB" id="A0A4S3M3W3"/>
<comment type="caution">
    <text evidence="2">The sequence shown here is derived from an EMBL/GenBank/DDBJ whole genome shotgun (WGS) entry which is preliminary data.</text>
</comment>
<dbReference type="Pfam" id="PF26314">
    <property type="entry name" value="MptA_B_family"/>
    <property type="match status" value="1"/>
</dbReference>
<feature type="transmembrane region" description="Helical" evidence="1">
    <location>
        <begin position="402"/>
        <end position="418"/>
    </location>
</feature>
<dbReference type="Proteomes" id="UP000305939">
    <property type="component" value="Unassembled WGS sequence"/>
</dbReference>
<evidence type="ECO:0000313" key="2">
    <source>
        <dbReference type="EMBL" id="THD69783.1"/>
    </source>
</evidence>
<evidence type="ECO:0000313" key="3">
    <source>
        <dbReference type="Proteomes" id="UP000305939"/>
    </source>
</evidence>
<feature type="transmembrane region" description="Helical" evidence="1">
    <location>
        <begin position="144"/>
        <end position="163"/>
    </location>
</feature>
<keyword evidence="1" id="KW-0812">Transmembrane</keyword>
<feature type="transmembrane region" description="Helical" evidence="1">
    <location>
        <begin position="272"/>
        <end position="294"/>
    </location>
</feature>
<keyword evidence="1" id="KW-1133">Transmembrane helix</keyword>
<feature type="transmembrane region" description="Helical" evidence="1">
    <location>
        <begin position="6"/>
        <end position="23"/>
    </location>
</feature>
<feature type="transmembrane region" description="Helical" evidence="1">
    <location>
        <begin position="306"/>
        <end position="323"/>
    </location>
</feature>
<protein>
    <submittedName>
        <fullName evidence="2">DUF2029 domain-containing protein</fullName>
    </submittedName>
</protein>
<evidence type="ECO:0000256" key="1">
    <source>
        <dbReference type="SAM" id="Phobius"/>
    </source>
</evidence>
<feature type="transmembrane region" description="Helical" evidence="1">
    <location>
        <begin position="335"/>
        <end position="357"/>
    </location>
</feature>
<dbReference type="EMBL" id="SSMC01000001">
    <property type="protein sequence ID" value="THD69783.1"/>
    <property type="molecule type" value="Genomic_DNA"/>
</dbReference>
<dbReference type="RefSeq" id="WP_136335273.1">
    <property type="nucleotide sequence ID" value="NZ_QXMP01000002.1"/>
</dbReference>
<name>A0A4S3M3W3_9FLAO</name>
<feature type="transmembrane region" description="Helical" evidence="1">
    <location>
        <begin position="175"/>
        <end position="198"/>
    </location>
</feature>
<accession>A0A4S3M3W3</accession>